<reference evidence="7" key="1">
    <citation type="submission" date="2023-05" db="EMBL/GenBank/DDBJ databases">
        <title>Genome and transcriptome analyses reveal genes involved in the formation of fine ridges on petal epidermal cells in Hibiscus trionum.</title>
        <authorList>
            <person name="Koshimizu S."/>
            <person name="Masuda S."/>
            <person name="Ishii T."/>
            <person name="Shirasu K."/>
            <person name="Hoshino A."/>
            <person name="Arita M."/>
        </authorList>
    </citation>
    <scope>NUCLEOTIDE SEQUENCE</scope>
    <source>
        <strain evidence="7">Hamamatsu line</strain>
    </source>
</reference>
<organism evidence="7 8">
    <name type="scientific">Hibiscus trionum</name>
    <name type="common">Flower of an hour</name>
    <dbReference type="NCBI Taxonomy" id="183268"/>
    <lineage>
        <taxon>Eukaryota</taxon>
        <taxon>Viridiplantae</taxon>
        <taxon>Streptophyta</taxon>
        <taxon>Embryophyta</taxon>
        <taxon>Tracheophyta</taxon>
        <taxon>Spermatophyta</taxon>
        <taxon>Magnoliopsida</taxon>
        <taxon>eudicotyledons</taxon>
        <taxon>Gunneridae</taxon>
        <taxon>Pentapetalae</taxon>
        <taxon>rosids</taxon>
        <taxon>malvids</taxon>
        <taxon>Malvales</taxon>
        <taxon>Malvaceae</taxon>
        <taxon>Malvoideae</taxon>
        <taxon>Hibiscus</taxon>
    </lineage>
</organism>
<gene>
    <name evidence="7" type="ORF">HRI_000592100</name>
</gene>
<keyword evidence="8" id="KW-1185">Reference proteome</keyword>
<dbReference type="PANTHER" id="PTHR10507:SF0">
    <property type="entry name" value="CELL DIVISION CONTROL PROTEIN 45 HOMOLOG"/>
    <property type="match status" value="1"/>
</dbReference>
<proteinExistence type="inferred from homology"/>
<evidence type="ECO:0000313" key="8">
    <source>
        <dbReference type="Proteomes" id="UP001165190"/>
    </source>
</evidence>
<keyword evidence="5" id="KW-0131">Cell cycle</keyword>
<name>A0A9W7LLL2_HIBTR</name>
<comment type="subcellular location">
    <subcellularLocation>
        <location evidence="1">Nucleus</location>
    </subcellularLocation>
</comment>
<feature type="compositionally biased region" description="Acidic residues" evidence="6">
    <location>
        <begin position="163"/>
        <end position="183"/>
    </location>
</feature>
<dbReference type="GO" id="GO:1902977">
    <property type="term" value="P:mitotic DNA replication preinitiation complex assembly"/>
    <property type="evidence" value="ECO:0007669"/>
    <property type="project" value="TreeGrafter"/>
</dbReference>
<dbReference type="InterPro" id="IPR003874">
    <property type="entry name" value="CDC45"/>
</dbReference>
<protein>
    <submittedName>
        <fullName evidence="7">Cell division cycle 45</fullName>
    </submittedName>
</protein>
<evidence type="ECO:0000313" key="7">
    <source>
        <dbReference type="EMBL" id="GMI69228.1"/>
    </source>
</evidence>
<dbReference type="GO" id="GO:0003697">
    <property type="term" value="F:single-stranded DNA binding"/>
    <property type="evidence" value="ECO:0007669"/>
    <property type="project" value="TreeGrafter"/>
</dbReference>
<accession>A0A9W7LLL2</accession>
<dbReference type="PANTHER" id="PTHR10507">
    <property type="entry name" value="CDC45-RELATED PROTEIN"/>
    <property type="match status" value="1"/>
</dbReference>
<dbReference type="GO" id="GO:0006270">
    <property type="term" value="P:DNA replication initiation"/>
    <property type="evidence" value="ECO:0007669"/>
    <property type="project" value="InterPro"/>
</dbReference>
<comment type="caution">
    <text evidence="7">The sequence shown here is derived from an EMBL/GenBank/DDBJ whole genome shotgun (WGS) entry which is preliminary data.</text>
</comment>
<dbReference type="OrthoDB" id="10258882at2759"/>
<keyword evidence="7" id="KW-0132">Cell division</keyword>
<evidence type="ECO:0000256" key="1">
    <source>
        <dbReference type="ARBA" id="ARBA00004123"/>
    </source>
</evidence>
<evidence type="ECO:0000256" key="6">
    <source>
        <dbReference type="SAM" id="MobiDB-lite"/>
    </source>
</evidence>
<dbReference type="GO" id="GO:0003682">
    <property type="term" value="F:chromatin binding"/>
    <property type="evidence" value="ECO:0007669"/>
    <property type="project" value="TreeGrafter"/>
</dbReference>
<evidence type="ECO:0000256" key="5">
    <source>
        <dbReference type="ARBA" id="ARBA00023306"/>
    </source>
</evidence>
<dbReference type="GO" id="GO:0000727">
    <property type="term" value="P:double-strand break repair via break-induced replication"/>
    <property type="evidence" value="ECO:0007669"/>
    <property type="project" value="TreeGrafter"/>
</dbReference>
<comment type="similarity">
    <text evidence="2">Belongs to the CDC45 family.</text>
</comment>
<dbReference type="Proteomes" id="UP001165190">
    <property type="component" value="Unassembled WGS sequence"/>
</dbReference>
<evidence type="ECO:0000256" key="3">
    <source>
        <dbReference type="ARBA" id="ARBA00022705"/>
    </source>
</evidence>
<dbReference type="GO" id="GO:0051301">
    <property type="term" value="P:cell division"/>
    <property type="evidence" value="ECO:0007669"/>
    <property type="project" value="UniProtKB-KW"/>
</dbReference>
<feature type="region of interest" description="Disordered" evidence="6">
    <location>
        <begin position="157"/>
        <end position="205"/>
    </location>
</feature>
<dbReference type="GO" id="GO:0031261">
    <property type="term" value="C:DNA replication preinitiation complex"/>
    <property type="evidence" value="ECO:0007669"/>
    <property type="project" value="TreeGrafter"/>
</dbReference>
<evidence type="ECO:0000256" key="4">
    <source>
        <dbReference type="ARBA" id="ARBA00023242"/>
    </source>
</evidence>
<evidence type="ECO:0000256" key="2">
    <source>
        <dbReference type="ARBA" id="ARBA00010727"/>
    </source>
</evidence>
<keyword evidence="4" id="KW-0539">Nucleus</keyword>
<dbReference type="Pfam" id="PF02724">
    <property type="entry name" value="CDC45"/>
    <property type="match status" value="1"/>
</dbReference>
<dbReference type="GO" id="GO:0003688">
    <property type="term" value="F:DNA replication origin binding"/>
    <property type="evidence" value="ECO:0007669"/>
    <property type="project" value="TreeGrafter"/>
</dbReference>
<keyword evidence="3" id="KW-0235">DNA replication</keyword>
<dbReference type="AlphaFoldDB" id="A0A9W7LLL2"/>
<dbReference type="EMBL" id="BSYR01000006">
    <property type="protein sequence ID" value="GMI69228.1"/>
    <property type="molecule type" value="Genomic_DNA"/>
</dbReference>
<sequence length="599" mass="68096">MVREERVESFYSRLRESAKASTLSPLLIFPSTSDVDSLCALKIIFHILESDSVRYSCYPVSSFQEIREYAAAELNSSSEEPVTMLLINWGCHRDLQEDLKLGSAVRIFVVDSHRPIHLHNLSDQNDRVVVLYTNDDERLADLAYDFEVKELANASYSLHNSELDSEEDEDSESEDEDEDEDEEGGARDGSRKRRRLSSEGEEEPVARRFKKLKRDYYRMGTFHGKPSGCLMYDLSHSLRKNTNELLWLACVSLTDQFVHERLTDERYEAGVMELQQHINSLGNLDAVTSVTLKDGTKVRAPDSSRIAYEDEPRLMLLREWNLFDSMLCSTYIAPKLKTWSDNGMKKLKLLLARMGFALVDCQQKFQYMNHEVKQKMKDQFEQILPEYGLNDFYYKSFLRLHGYTSRVSAADMVYGVTALLESFMQSDGTCASKQFGVAYDALSLSNLDKLKSGMQQAIKIQRAILRQGSAAITKSGCIRSGRKFRWVKLEDSIDTKLLGHPQALIKFCYFLMDALKEKGAKLKPLLCACILQEPSKVLIVGVCGKPRLGALKGNAFGLAFRHAAEETGAEFFHELFESSWIVLDAGVVNSFMVKLTEKL</sequence>